<dbReference type="InterPro" id="IPR039426">
    <property type="entry name" value="TonB-dep_rcpt-like"/>
</dbReference>
<keyword evidence="7 8" id="KW-0998">Cell outer membrane</keyword>
<dbReference type="PATRIC" id="fig|1581420.6.peg.2077"/>
<evidence type="ECO:0000256" key="5">
    <source>
        <dbReference type="ARBA" id="ARBA00023077"/>
    </source>
</evidence>
<sequence>MKTLPVAFLVSAAMPLALHAQEAPEQPTPDETATAGDAEPGSDDLHTIYVRAAGVDRLDLVAGSSVVTGVALQRESAGQIGEVLASLPGVSATSFAPGASRPVLRGFGGERVRVLTDGTGSLDASSTSADHAVASDPLIADRVEVLRGPAVLLYGSQAIGGAVNVVTKRIPPRLPDETVHVDALASMDTASDLRELGASVDAPLGGGFAVHVDGSRRVTNDLEIPGFVASRYLRADLLADADEEEEEGHFEEAAELREAANARGVLPNSFTEATSAGAGLAWFSGNSNLGASFGYYDTTYGVPGLPGVGHVHGEEEEDLGGEEPEGEENVSIGLRQYRVDLRGELDLGTGFLDSVQTRVGWSDYTHTEFEGEETGTVFDVQGVEGRVELVQSRRSLGSGGWRGSTGVQYSHVDFQALGDEAFVPPNVTESFAVFGLQEFDFDALEFEVGARYENTSIDAETFGFGDVSRDFCTFSAAAGAGYTLADDLRVGFNVSRTERAPSSQELFADGPHLATQQFEIGIPDLVTESSWGGEAYLRGSLGPVQVNATLYRNWFSDFIYLAETGEEEDGLNVFAFQQQDADQWGFEAQATFPLIDTGSFELLADLRGDYTRATLADGEPVPRIPPLSLSGALEAKLDHFDLRGEVEWHDDQTRVAPLETPTDGYTMVNASIAWHPLEGNDNIVVLAQVNNILNEDARRAASFTKDFVPLAGRNFRLSVRTSF</sequence>
<dbReference type="InterPro" id="IPR000531">
    <property type="entry name" value="Beta-barrel_TonB"/>
</dbReference>
<organism evidence="14 15">
    <name type="scientific">Aurantiacibacter luteus</name>
    <dbReference type="NCBI Taxonomy" id="1581420"/>
    <lineage>
        <taxon>Bacteria</taxon>
        <taxon>Pseudomonadati</taxon>
        <taxon>Pseudomonadota</taxon>
        <taxon>Alphaproteobacteria</taxon>
        <taxon>Sphingomonadales</taxon>
        <taxon>Erythrobacteraceae</taxon>
        <taxon>Aurantiacibacter</taxon>
    </lineage>
</organism>
<evidence type="ECO:0000256" key="10">
    <source>
        <dbReference type="SAM" id="MobiDB-lite"/>
    </source>
</evidence>
<comment type="subcellular location">
    <subcellularLocation>
        <location evidence="1 8">Cell outer membrane</location>
        <topology evidence="1 8">Multi-pass membrane protein</topology>
    </subcellularLocation>
</comment>
<dbReference type="SUPFAM" id="SSF56935">
    <property type="entry name" value="Porins"/>
    <property type="match status" value="1"/>
</dbReference>
<keyword evidence="3 8" id="KW-1134">Transmembrane beta strand</keyword>
<dbReference type="Pfam" id="PF00593">
    <property type="entry name" value="TonB_dep_Rec_b-barrel"/>
    <property type="match status" value="1"/>
</dbReference>
<dbReference type="OrthoDB" id="9795928at2"/>
<keyword evidence="5 9" id="KW-0798">TonB box</keyword>
<dbReference type="PROSITE" id="PS52016">
    <property type="entry name" value="TONB_DEPENDENT_REC_3"/>
    <property type="match status" value="1"/>
</dbReference>
<gene>
    <name evidence="14" type="ORF">AAW00_10125</name>
</gene>
<feature type="region of interest" description="Disordered" evidence="10">
    <location>
        <begin position="21"/>
        <end position="43"/>
    </location>
</feature>
<keyword evidence="14" id="KW-0675">Receptor</keyword>
<dbReference type="STRING" id="1581420.AAW00_10125"/>
<dbReference type="PANTHER" id="PTHR30069">
    <property type="entry name" value="TONB-DEPENDENT OUTER MEMBRANE RECEPTOR"/>
    <property type="match status" value="1"/>
</dbReference>
<dbReference type="InterPro" id="IPR037066">
    <property type="entry name" value="Plug_dom_sf"/>
</dbReference>
<name>A0A0G9MV20_9SPHN</name>
<evidence type="ECO:0000259" key="12">
    <source>
        <dbReference type="Pfam" id="PF00593"/>
    </source>
</evidence>
<dbReference type="Proteomes" id="UP000053464">
    <property type="component" value="Unassembled WGS sequence"/>
</dbReference>
<feature type="domain" description="TonB-dependent receptor-like beta-barrel" evidence="12">
    <location>
        <begin position="286"/>
        <end position="692"/>
    </location>
</feature>
<feature type="domain" description="TonB-dependent receptor plug" evidence="13">
    <location>
        <begin position="61"/>
        <end position="162"/>
    </location>
</feature>
<feature type="signal peptide" evidence="11">
    <location>
        <begin position="1"/>
        <end position="20"/>
    </location>
</feature>
<feature type="chain" id="PRO_5002580008" evidence="11">
    <location>
        <begin position="21"/>
        <end position="723"/>
    </location>
</feature>
<proteinExistence type="inferred from homology"/>
<evidence type="ECO:0000313" key="15">
    <source>
        <dbReference type="Proteomes" id="UP000053464"/>
    </source>
</evidence>
<comment type="similarity">
    <text evidence="8 9">Belongs to the TonB-dependent receptor family.</text>
</comment>
<keyword evidence="4 8" id="KW-0812">Transmembrane</keyword>
<comment type="caution">
    <text evidence="14">The sequence shown here is derived from an EMBL/GenBank/DDBJ whole genome shotgun (WGS) entry which is preliminary data.</text>
</comment>
<evidence type="ECO:0000256" key="4">
    <source>
        <dbReference type="ARBA" id="ARBA00022692"/>
    </source>
</evidence>
<evidence type="ECO:0000256" key="3">
    <source>
        <dbReference type="ARBA" id="ARBA00022452"/>
    </source>
</evidence>
<dbReference type="RefSeq" id="WP_047004202.1">
    <property type="nucleotide sequence ID" value="NZ_LBHB01000002.1"/>
</dbReference>
<dbReference type="EMBL" id="LBHB01000002">
    <property type="protein sequence ID" value="KLE34555.1"/>
    <property type="molecule type" value="Genomic_DNA"/>
</dbReference>
<dbReference type="CDD" id="cd01347">
    <property type="entry name" value="ligand_gated_channel"/>
    <property type="match status" value="1"/>
</dbReference>
<dbReference type="GO" id="GO:0015344">
    <property type="term" value="F:siderophore uptake transmembrane transporter activity"/>
    <property type="evidence" value="ECO:0007669"/>
    <property type="project" value="TreeGrafter"/>
</dbReference>
<dbReference type="AlphaFoldDB" id="A0A0G9MV20"/>
<keyword evidence="6 8" id="KW-0472">Membrane</keyword>
<keyword evidence="2 8" id="KW-0813">Transport</keyword>
<keyword evidence="11" id="KW-0732">Signal</keyword>
<evidence type="ECO:0000256" key="7">
    <source>
        <dbReference type="ARBA" id="ARBA00023237"/>
    </source>
</evidence>
<dbReference type="Gene3D" id="2.170.130.10">
    <property type="entry name" value="TonB-dependent receptor, plug domain"/>
    <property type="match status" value="1"/>
</dbReference>
<dbReference type="Pfam" id="PF07715">
    <property type="entry name" value="Plug"/>
    <property type="match status" value="1"/>
</dbReference>
<protein>
    <submittedName>
        <fullName evidence="14">TonB-dependent receptor</fullName>
    </submittedName>
</protein>
<reference evidence="14 15" key="1">
    <citation type="submission" date="2015-04" db="EMBL/GenBank/DDBJ databases">
        <title>The draft genome sequence of Erythrobacter luteus KA37.</title>
        <authorList>
            <person name="Zhuang L."/>
            <person name="Liu Y."/>
            <person name="Shao Z."/>
        </authorList>
    </citation>
    <scope>NUCLEOTIDE SEQUENCE [LARGE SCALE GENOMIC DNA]</scope>
    <source>
        <strain evidence="14 15">KA37</strain>
    </source>
</reference>
<dbReference type="Gene3D" id="2.40.170.20">
    <property type="entry name" value="TonB-dependent receptor, beta-barrel domain"/>
    <property type="match status" value="1"/>
</dbReference>
<evidence type="ECO:0000256" key="6">
    <source>
        <dbReference type="ARBA" id="ARBA00023136"/>
    </source>
</evidence>
<dbReference type="InterPro" id="IPR012910">
    <property type="entry name" value="Plug_dom"/>
</dbReference>
<keyword evidence="15" id="KW-1185">Reference proteome</keyword>
<evidence type="ECO:0000313" key="14">
    <source>
        <dbReference type="EMBL" id="KLE34555.1"/>
    </source>
</evidence>
<evidence type="ECO:0000256" key="11">
    <source>
        <dbReference type="SAM" id="SignalP"/>
    </source>
</evidence>
<accession>A0A0G9MV20</accession>
<evidence type="ECO:0000256" key="8">
    <source>
        <dbReference type="PROSITE-ProRule" id="PRU01360"/>
    </source>
</evidence>
<evidence type="ECO:0000256" key="1">
    <source>
        <dbReference type="ARBA" id="ARBA00004571"/>
    </source>
</evidence>
<dbReference type="PANTHER" id="PTHR30069:SF40">
    <property type="entry name" value="TONB-DEPENDENT RECEPTOR NMB0964-RELATED"/>
    <property type="match status" value="1"/>
</dbReference>
<dbReference type="GO" id="GO:0044718">
    <property type="term" value="P:siderophore transmembrane transport"/>
    <property type="evidence" value="ECO:0007669"/>
    <property type="project" value="TreeGrafter"/>
</dbReference>
<dbReference type="GO" id="GO:0009279">
    <property type="term" value="C:cell outer membrane"/>
    <property type="evidence" value="ECO:0007669"/>
    <property type="project" value="UniProtKB-SubCell"/>
</dbReference>
<evidence type="ECO:0000259" key="13">
    <source>
        <dbReference type="Pfam" id="PF07715"/>
    </source>
</evidence>
<evidence type="ECO:0000256" key="9">
    <source>
        <dbReference type="RuleBase" id="RU003357"/>
    </source>
</evidence>
<dbReference type="InterPro" id="IPR036942">
    <property type="entry name" value="Beta-barrel_TonB_sf"/>
</dbReference>
<evidence type="ECO:0000256" key="2">
    <source>
        <dbReference type="ARBA" id="ARBA00022448"/>
    </source>
</evidence>